<dbReference type="Gramene" id="KMS64990">
    <property type="protein sequence ID" value="KMS64990"/>
    <property type="gene ID" value="BVRB_040570"/>
</dbReference>
<organism evidence="1 2">
    <name type="scientific">Beta vulgaris subsp. vulgaris</name>
    <name type="common">Beet</name>
    <dbReference type="NCBI Taxonomy" id="3555"/>
    <lineage>
        <taxon>Eukaryota</taxon>
        <taxon>Viridiplantae</taxon>
        <taxon>Streptophyta</taxon>
        <taxon>Embryophyta</taxon>
        <taxon>Tracheophyta</taxon>
        <taxon>Spermatophyta</taxon>
        <taxon>Magnoliopsida</taxon>
        <taxon>eudicotyledons</taxon>
        <taxon>Gunneridae</taxon>
        <taxon>Pentapetalae</taxon>
        <taxon>Caryophyllales</taxon>
        <taxon>Chenopodiaceae</taxon>
        <taxon>Betoideae</taxon>
        <taxon>Beta</taxon>
    </lineage>
</organism>
<evidence type="ECO:0000313" key="2">
    <source>
        <dbReference type="Proteomes" id="UP000035740"/>
    </source>
</evidence>
<feature type="non-terminal residue" evidence="1">
    <location>
        <position position="152"/>
    </location>
</feature>
<accession>A0A0J8BGW1</accession>
<feature type="non-terminal residue" evidence="1">
    <location>
        <position position="1"/>
    </location>
</feature>
<dbReference type="EMBL" id="KQ116979">
    <property type="protein sequence ID" value="KMS64990.1"/>
    <property type="molecule type" value="Genomic_DNA"/>
</dbReference>
<sequence length="152" mass="16801">ERLEAVRAALSVVEGATGIPHETISSYCDISTVDNMDAISELLISPTNKMKARGVAVRRKDRMPIVHTTMSSVILTVAELGPTLSEMRQVAGQMASSAWQFGNACWRAGRSVTVFPYNFCRELLGHLAEAPFLGARAASRLYLHWRWRLSPL</sequence>
<gene>
    <name evidence="1" type="ORF">BVRB_040570</name>
</gene>
<proteinExistence type="predicted"/>
<reference evidence="1 2" key="1">
    <citation type="journal article" date="2014" name="Nature">
        <title>The genome of the recently domesticated crop plant sugar beet (Beta vulgaris).</title>
        <authorList>
            <person name="Dohm J.C."/>
            <person name="Minoche A.E."/>
            <person name="Holtgrawe D."/>
            <person name="Capella-Gutierrez S."/>
            <person name="Zakrzewski F."/>
            <person name="Tafer H."/>
            <person name="Rupp O."/>
            <person name="Sorensen T.R."/>
            <person name="Stracke R."/>
            <person name="Reinhardt R."/>
            <person name="Goesmann A."/>
            <person name="Kraft T."/>
            <person name="Schulz B."/>
            <person name="Stadler P.F."/>
            <person name="Schmidt T."/>
            <person name="Gabaldon T."/>
            <person name="Lehrach H."/>
            <person name="Weisshaar B."/>
            <person name="Himmelbauer H."/>
        </authorList>
    </citation>
    <scope>NUCLEOTIDE SEQUENCE [LARGE SCALE GENOMIC DNA]</scope>
    <source>
        <tissue evidence="1">Taproot</tissue>
    </source>
</reference>
<evidence type="ECO:0000313" key="1">
    <source>
        <dbReference type="EMBL" id="KMS64990.1"/>
    </source>
</evidence>
<protein>
    <submittedName>
        <fullName evidence="1">Uncharacterized protein</fullName>
    </submittedName>
</protein>
<dbReference type="Proteomes" id="UP000035740">
    <property type="component" value="Unassembled WGS sequence"/>
</dbReference>
<keyword evidence="2" id="KW-1185">Reference proteome</keyword>
<name>A0A0J8BGW1_BETVV</name>
<dbReference type="AlphaFoldDB" id="A0A0J8BGW1"/>